<evidence type="ECO:0000256" key="4">
    <source>
        <dbReference type="ARBA" id="ARBA00022723"/>
    </source>
</evidence>
<dbReference type="STRING" id="1236989.JCM15548_1333"/>
<comment type="caution">
    <text evidence="6">The sequence shown here is derived from an EMBL/GenBank/DDBJ whole genome shotgun (WGS) entry which is preliminary data.</text>
</comment>
<dbReference type="InterPro" id="IPR000092">
    <property type="entry name" value="Polyprenyl_synt"/>
</dbReference>
<keyword evidence="7" id="KW-1185">Reference proteome</keyword>
<evidence type="ECO:0000256" key="2">
    <source>
        <dbReference type="ARBA" id="ARBA00006706"/>
    </source>
</evidence>
<dbReference type="InterPro" id="IPR008949">
    <property type="entry name" value="Isoprenoid_synthase_dom_sf"/>
</dbReference>
<evidence type="ECO:0000256" key="3">
    <source>
        <dbReference type="ARBA" id="ARBA00022679"/>
    </source>
</evidence>
<evidence type="ECO:0000313" key="7">
    <source>
        <dbReference type="Proteomes" id="UP000032900"/>
    </source>
</evidence>
<proteinExistence type="inferred from homology"/>
<keyword evidence="5" id="KW-0460">Magnesium</keyword>
<gene>
    <name evidence="6" type="ORF">JCM15548_1333</name>
</gene>
<evidence type="ECO:0000313" key="6">
    <source>
        <dbReference type="EMBL" id="GAO28259.1"/>
    </source>
</evidence>
<dbReference type="EMBL" id="BAZW01000002">
    <property type="protein sequence ID" value="GAO28259.1"/>
    <property type="molecule type" value="Genomic_DNA"/>
</dbReference>
<dbReference type="Gene3D" id="1.10.600.10">
    <property type="entry name" value="Farnesyl Diphosphate Synthase"/>
    <property type="match status" value="1"/>
</dbReference>
<dbReference type="Proteomes" id="UP000032900">
    <property type="component" value="Unassembled WGS sequence"/>
</dbReference>
<dbReference type="PANTHER" id="PTHR12001">
    <property type="entry name" value="GERANYLGERANYL PYROPHOSPHATE SYNTHASE"/>
    <property type="match status" value="1"/>
</dbReference>
<dbReference type="GO" id="GO:0046872">
    <property type="term" value="F:metal ion binding"/>
    <property type="evidence" value="ECO:0007669"/>
    <property type="project" value="UniProtKB-KW"/>
</dbReference>
<keyword evidence="4" id="KW-0479">Metal-binding</keyword>
<sequence>MILAYQLISRTPQKALGPVLELFSQTGLEVCEGQQYDVLYESRNDITETDYIEMIRLKTAVLLGASLKTGAIIGGASPEAAHHLYQFGMDAGISFQLQDDWLDVFGDAATFGKNIGGDIVTNKKTFLLINALNNLSAAGKKELQFWIDKKDFDRDEKVKAVRNLYEDANVSISAKKRMNEFLQKALLHLEQAGGSAAIQEELKTFAYGLMERSR</sequence>
<reference evidence="6 7" key="1">
    <citation type="journal article" date="2015" name="Microbes Environ.">
        <title>Distribution and evolution of nitrogen fixation genes in the phylum bacteroidetes.</title>
        <authorList>
            <person name="Inoue J."/>
            <person name="Oshima K."/>
            <person name="Suda W."/>
            <person name="Sakamoto M."/>
            <person name="Iino T."/>
            <person name="Noda S."/>
            <person name="Hongoh Y."/>
            <person name="Hattori M."/>
            <person name="Ohkuma M."/>
        </authorList>
    </citation>
    <scope>NUCLEOTIDE SEQUENCE [LARGE SCALE GENOMIC DNA]</scope>
    <source>
        <strain evidence="6">JCM 15548</strain>
    </source>
</reference>
<comment type="similarity">
    <text evidence="2">Belongs to the FPP/GGPP synthase family.</text>
</comment>
<protein>
    <submittedName>
        <fullName evidence="6">Dimethylallyltransferase</fullName>
    </submittedName>
</protein>
<comment type="cofactor">
    <cofactor evidence="1">
        <name>Mg(2+)</name>
        <dbReference type="ChEBI" id="CHEBI:18420"/>
    </cofactor>
</comment>
<evidence type="ECO:0000256" key="1">
    <source>
        <dbReference type="ARBA" id="ARBA00001946"/>
    </source>
</evidence>
<dbReference type="Pfam" id="PF00348">
    <property type="entry name" value="polyprenyl_synt"/>
    <property type="match status" value="1"/>
</dbReference>
<dbReference type="PANTHER" id="PTHR12001:SF85">
    <property type="entry name" value="SHORT CHAIN ISOPRENYL DIPHOSPHATE SYNTHASE"/>
    <property type="match status" value="1"/>
</dbReference>
<name>A0A0E9LSM7_9BACT</name>
<dbReference type="AlphaFoldDB" id="A0A0E9LSM7"/>
<accession>A0A0E9LSM7</accession>
<organism evidence="6 7">
    <name type="scientific">Geofilum rubicundum JCM 15548</name>
    <dbReference type="NCBI Taxonomy" id="1236989"/>
    <lineage>
        <taxon>Bacteria</taxon>
        <taxon>Pseudomonadati</taxon>
        <taxon>Bacteroidota</taxon>
        <taxon>Bacteroidia</taxon>
        <taxon>Marinilabiliales</taxon>
        <taxon>Marinilabiliaceae</taxon>
        <taxon>Geofilum</taxon>
    </lineage>
</organism>
<dbReference type="SUPFAM" id="SSF48576">
    <property type="entry name" value="Terpenoid synthases"/>
    <property type="match status" value="1"/>
</dbReference>
<keyword evidence="3 6" id="KW-0808">Transferase</keyword>
<evidence type="ECO:0000256" key="5">
    <source>
        <dbReference type="ARBA" id="ARBA00022842"/>
    </source>
</evidence>
<dbReference type="GO" id="GO:0004659">
    <property type="term" value="F:prenyltransferase activity"/>
    <property type="evidence" value="ECO:0007669"/>
    <property type="project" value="InterPro"/>
</dbReference>
<dbReference type="GO" id="GO:0008299">
    <property type="term" value="P:isoprenoid biosynthetic process"/>
    <property type="evidence" value="ECO:0007669"/>
    <property type="project" value="InterPro"/>
</dbReference>